<dbReference type="EMBL" id="OU899034">
    <property type="protein sequence ID" value="CAH1712991.1"/>
    <property type="molecule type" value="Genomic_DNA"/>
</dbReference>
<accession>A0A9P0IPC8</accession>
<gene>
    <name evidence="4" type="ORF">APHIGO_LOCUS2211</name>
</gene>
<dbReference type="AlphaFoldDB" id="A0A9P0IPC8"/>
<reference evidence="4" key="1">
    <citation type="submission" date="2022-02" db="EMBL/GenBank/DDBJ databases">
        <authorList>
            <person name="King R."/>
        </authorList>
    </citation>
    <scope>NUCLEOTIDE SEQUENCE</scope>
</reference>
<keyword evidence="2" id="KW-0131">Cell cycle</keyword>
<dbReference type="GO" id="GO:0070182">
    <property type="term" value="F:DNA polymerase binding"/>
    <property type="evidence" value="ECO:0007669"/>
    <property type="project" value="TreeGrafter"/>
</dbReference>
<dbReference type="InterPro" id="IPR036390">
    <property type="entry name" value="WH_DNA-bd_sf"/>
</dbReference>
<dbReference type="SUPFAM" id="SSF46785">
    <property type="entry name" value="Winged helix' DNA-binding domain"/>
    <property type="match status" value="1"/>
</dbReference>
<dbReference type="InterPro" id="IPR032054">
    <property type="entry name" value="Cdt1_C"/>
</dbReference>
<feature type="domain" description="CDT1 Geminin-binding" evidence="3">
    <location>
        <begin position="225"/>
        <end position="381"/>
    </location>
</feature>
<dbReference type="PANTHER" id="PTHR28637">
    <property type="entry name" value="DNA REPLICATION FACTOR CDT1"/>
    <property type="match status" value="1"/>
</dbReference>
<reference evidence="4" key="2">
    <citation type="submission" date="2022-10" db="EMBL/GenBank/DDBJ databases">
        <authorList>
            <consortium name="ENA_rothamsted_submissions"/>
            <consortium name="culmorum"/>
            <person name="King R."/>
        </authorList>
    </citation>
    <scope>NUCLEOTIDE SEQUENCE</scope>
</reference>
<evidence type="ECO:0000313" key="5">
    <source>
        <dbReference type="Proteomes" id="UP001154329"/>
    </source>
</evidence>
<dbReference type="GO" id="GO:0000076">
    <property type="term" value="P:DNA replication checkpoint signaling"/>
    <property type="evidence" value="ECO:0007669"/>
    <property type="project" value="TreeGrafter"/>
</dbReference>
<dbReference type="Pfam" id="PF16679">
    <property type="entry name" value="CDT1_C"/>
    <property type="match status" value="1"/>
</dbReference>
<dbReference type="InterPro" id="IPR045173">
    <property type="entry name" value="Cdt1"/>
</dbReference>
<name>A0A9P0IPC8_APHGO</name>
<evidence type="ECO:0000313" key="4">
    <source>
        <dbReference type="EMBL" id="CAH1712991.1"/>
    </source>
</evidence>
<dbReference type="Proteomes" id="UP001154329">
    <property type="component" value="Chromosome 1"/>
</dbReference>
<dbReference type="GO" id="GO:0005634">
    <property type="term" value="C:nucleus"/>
    <property type="evidence" value="ECO:0007669"/>
    <property type="project" value="TreeGrafter"/>
</dbReference>
<comment type="similarity">
    <text evidence="1">Belongs to the Cdt1 family.</text>
</comment>
<dbReference type="CDD" id="cd08767">
    <property type="entry name" value="Cdt1_c"/>
    <property type="match status" value="1"/>
</dbReference>
<dbReference type="InterPro" id="IPR014939">
    <property type="entry name" value="CDT1_Gemini-bd-like"/>
</dbReference>
<protein>
    <recommendedName>
        <fullName evidence="3">CDT1 Geminin-binding domain-containing protein</fullName>
    </recommendedName>
</protein>
<dbReference type="SMART" id="SM01075">
    <property type="entry name" value="CDT1"/>
    <property type="match status" value="1"/>
</dbReference>
<keyword evidence="5" id="KW-1185">Reference proteome</keyword>
<proteinExistence type="inferred from homology"/>
<dbReference type="CDD" id="cd08674">
    <property type="entry name" value="Cdt1_m"/>
    <property type="match status" value="1"/>
</dbReference>
<dbReference type="GO" id="GO:0071163">
    <property type="term" value="P:DNA replication preinitiation complex assembly"/>
    <property type="evidence" value="ECO:0007669"/>
    <property type="project" value="InterPro"/>
</dbReference>
<dbReference type="GO" id="GO:0000278">
    <property type="term" value="P:mitotic cell cycle"/>
    <property type="evidence" value="ECO:0007669"/>
    <property type="project" value="TreeGrafter"/>
</dbReference>
<organism evidence="4 5">
    <name type="scientific">Aphis gossypii</name>
    <name type="common">Cotton aphid</name>
    <dbReference type="NCBI Taxonomy" id="80765"/>
    <lineage>
        <taxon>Eukaryota</taxon>
        <taxon>Metazoa</taxon>
        <taxon>Ecdysozoa</taxon>
        <taxon>Arthropoda</taxon>
        <taxon>Hexapoda</taxon>
        <taxon>Insecta</taxon>
        <taxon>Pterygota</taxon>
        <taxon>Neoptera</taxon>
        <taxon>Paraneoptera</taxon>
        <taxon>Hemiptera</taxon>
        <taxon>Sternorrhyncha</taxon>
        <taxon>Aphidomorpha</taxon>
        <taxon>Aphidoidea</taxon>
        <taxon>Aphididae</taxon>
        <taxon>Aphidini</taxon>
        <taxon>Aphis</taxon>
        <taxon>Aphis</taxon>
    </lineage>
</organism>
<dbReference type="Gene3D" id="1.10.10.1420">
    <property type="entry name" value="DNA replication factor Cdt1, C-terminal WH domain"/>
    <property type="match status" value="1"/>
</dbReference>
<dbReference type="OrthoDB" id="341730at2759"/>
<dbReference type="InterPro" id="IPR038090">
    <property type="entry name" value="Cdt1_C_WH_dom_sf"/>
</dbReference>
<evidence type="ECO:0000256" key="1">
    <source>
        <dbReference type="ARBA" id="ARBA00008356"/>
    </source>
</evidence>
<evidence type="ECO:0000259" key="3">
    <source>
        <dbReference type="SMART" id="SM01075"/>
    </source>
</evidence>
<sequence>MESQQQTLDVIKNRKRSVNEHGLCNKEMVNNIIGINKLSRQLSFDGTVLQIIKKQKVENGTKHKHVSNTVTTNCILSEKEVIYDINSDRAITPEQSPSIKTQLRQILDLGEFHKIVCPKQNFKELQEKLNLVEQCQKDLNSKEYKVEAIKYHFLPLFESDDFKISTSPVKYSQLKPISLFPSPKRVMMDIQAKPTKLLPNDIECFMSILPIKQYSVLAESKVLPLPLKYRILNDLFKVMETVLSMKFLRKEKITFYNLKQNIQQITRKNFTELHLAQIKTIVPDFYKFYLVKSPKHNFSIDLVIAPVYGLENKYNIDLIKLTTQRKNTFFSALIDIMKEHHEEYLKKLIPPITIDKDKITRWHPEFDVESVPNINLSPLPKIEIGKSKISTAKDTLDKVHALFIYNKYLNRTPSTLMNKNTNNLTKIALPTKDAKNTLKDALNGIPKPFLIKIQSKQTEKATGIKRSVSQLNEDKMVIRLPGIARRIRTYFVQLQRNVMPLKKVIDQLKQSYPETMTDYDWKIHLNLLQEKVPHWAVLKILDGSEYMRVDKKINFEECVIKKLEN</sequence>
<dbReference type="GO" id="GO:0030174">
    <property type="term" value="P:regulation of DNA-templated DNA replication initiation"/>
    <property type="evidence" value="ECO:0007669"/>
    <property type="project" value="InterPro"/>
</dbReference>
<dbReference type="GO" id="GO:0003677">
    <property type="term" value="F:DNA binding"/>
    <property type="evidence" value="ECO:0007669"/>
    <property type="project" value="InterPro"/>
</dbReference>
<dbReference type="Pfam" id="PF08839">
    <property type="entry name" value="CDT1"/>
    <property type="match status" value="1"/>
</dbReference>
<dbReference type="PANTHER" id="PTHR28637:SF1">
    <property type="entry name" value="DNA REPLICATION FACTOR CDT1"/>
    <property type="match status" value="1"/>
</dbReference>
<evidence type="ECO:0000256" key="2">
    <source>
        <dbReference type="ARBA" id="ARBA00023306"/>
    </source>
</evidence>